<keyword evidence="10" id="KW-0325">Glycoprotein</keyword>
<evidence type="ECO:0000256" key="10">
    <source>
        <dbReference type="ARBA" id="ARBA00023180"/>
    </source>
</evidence>
<keyword evidence="7" id="KW-1133">Transmembrane helix</keyword>
<dbReference type="GO" id="GO:0006493">
    <property type="term" value="P:protein O-linked glycosylation"/>
    <property type="evidence" value="ECO:0007669"/>
    <property type="project" value="TreeGrafter"/>
</dbReference>
<dbReference type="Proteomes" id="UP000014500">
    <property type="component" value="Unassembled WGS sequence"/>
</dbReference>
<comment type="similarity">
    <text evidence="2">Belongs to the glycosyltransferase 31 family.</text>
</comment>
<dbReference type="OMA" id="LMLRWVK"/>
<keyword evidence="9" id="KW-0472">Membrane</keyword>
<evidence type="ECO:0000256" key="1">
    <source>
        <dbReference type="ARBA" id="ARBA00004323"/>
    </source>
</evidence>
<dbReference type="Gene3D" id="3.90.550.50">
    <property type="match status" value="5"/>
</dbReference>
<dbReference type="InterPro" id="IPR002659">
    <property type="entry name" value="Glyco_trans_31"/>
</dbReference>
<evidence type="ECO:0000313" key="11">
    <source>
        <dbReference type="EnsemblMetazoa" id="SMAR001431-PA"/>
    </source>
</evidence>
<evidence type="ECO:0000256" key="5">
    <source>
        <dbReference type="ARBA" id="ARBA00022692"/>
    </source>
</evidence>
<dbReference type="PANTHER" id="PTHR11214">
    <property type="entry name" value="BETA-1,3-N-ACETYLGLUCOSAMINYLTRANSFERASE"/>
    <property type="match status" value="1"/>
</dbReference>
<dbReference type="Pfam" id="PF01762">
    <property type="entry name" value="Galactosyl_T"/>
    <property type="match status" value="6"/>
</dbReference>
<evidence type="ECO:0000256" key="9">
    <source>
        <dbReference type="ARBA" id="ARBA00023136"/>
    </source>
</evidence>
<dbReference type="GO" id="GO:0016758">
    <property type="term" value="F:hexosyltransferase activity"/>
    <property type="evidence" value="ECO:0007669"/>
    <property type="project" value="InterPro"/>
</dbReference>
<protein>
    <recommendedName>
        <fullName evidence="13">Galectin domain-containing protein</fullName>
    </recommendedName>
</protein>
<dbReference type="HOGENOM" id="CLU_267435_0_0_1"/>
<dbReference type="STRING" id="126957.T1IKI1"/>
<reference evidence="11" key="2">
    <citation type="submission" date="2015-02" db="UniProtKB">
        <authorList>
            <consortium name="EnsemblMetazoa"/>
        </authorList>
    </citation>
    <scope>IDENTIFICATION</scope>
</reference>
<keyword evidence="3" id="KW-0328">Glycosyltransferase</keyword>
<evidence type="ECO:0000256" key="6">
    <source>
        <dbReference type="ARBA" id="ARBA00022968"/>
    </source>
</evidence>
<evidence type="ECO:0000256" key="3">
    <source>
        <dbReference type="ARBA" id="ARBA00022676"/>
    </source>
</evidence>
<dbReference type="GO" id="GO:0000139">
    <property type="term" value="C:Golgi membrane"/>
    <property type="evidence" value="ECO:0007669"/>
    <property type="project" value="UniProtKB-SubCell"/>
</dbReference>
<dbReference type="eggNOG" id="KOG2287">
    <property type="taxonomic scope" value="Eukaryota"/>
</dbReference>
<keyword evidence="6" id="KW-0735">Signal-anchor</keyword>
<evidence type="ECO:0000256" key="4">
    <source>
        <dbReference type="ARBA" id="ARBA00022679"/>
    </source>
</evidence>
<organism evidence="11 12">
    <name type="scientific">Strigamia maritima</name>
    <name type="common">European centipede</name>
    <name type="synonym">Geophilus maritimus</name>
    <dbReference type="NCBI Taxonomy" id="126957"/>
    <lineage>
        <taxon>Eukaryota</taxon>
        <taxon>Metazoa</taxon>
        <taxon>Ecdysozoa</taxon>
        <taxon>Arthropoda</taxon>
        <taxon>Myriapoda</taxon>
        <taxon>Chilopoda</taxon>
        <taxon>Pleurostigmophora</taxon>
        <taxon>Geophilomorpha</taxon>
        <taxon>Linotaeniidae</taxon>
        <taxon>Strigamia</taxon>
    </lineage>
</organism>
<name>T1IKI1_STRMM</name>
<keyword evidence="4" id="KW-0808">Transferase</keyword>
<evidence type="ECO:0008006" key="13">
    <source>
        <dbReference type="Google" id="ProtNLM"/>
    </source>
</evidence>
<keyword evidence="8" id="KW-0333">Golgi apparatus</keyword>
<evidence type="ECO:0000256" key="2">
    <source>
        <dbReference type="ARBA" id="ARBA00008661"/>
    </source>
</evidence>
<keyword evidence="5" id="KW-0812">Transmembrane</keyword>
<sequence>SFQRRQDLRNTWTKPLSLSNNTSVVFLTGRSKSESVHAQVVIEANKTKDLIVMNFDESYKNLSVKTLLMLRWVKDHCPNAKFILKADDDMFINIYNLLNFINGEQPNNSAIYGKFAHNWPPIRNSDSKWMVTLKEYDKPTYPDFVTGPSYLVGTKDIGQLLAICVRLPYLFLEDVFVTGICAEKSKIPRKHHSGFINMSLPKGRCSILQIISVHRIYGRTSIVFFTGLSNNESINSQVIFEANKTKDLIVVNFDESYRNLSVKTILMLRWVKDHCPNAKFILKADDDIFINIYNLLDFINSKVSDNSAIYGHLGHKWPVIRNNDSKWKVTIGEYNKPLYPDFVTGPSYLFGTKHIRQLLAVCVRLPYLFLEDVFVTGVCAEKSGIPRIRLSGFVNRPLPEGSCSILQIISRSNNESVNSQVTVEANKTKDLIIVNFDESYRNLSVKTLLMLRWVKDHCPNAKFILKADDDMFINIYNLLNFINGEQPNNSAIYGKFAHNWPPIRNSDSKWMVTLKEYDKPTYPDFVTGPSYLVGTKDIGQLLAICVRLPYLFLEDVFVTGICAEKSKTPRKHHSGFVNMPLPKGRCSILQIISVHEVDGKQDLRNTWTKPLSLSNNTSVVFLTGRSKSESVHAQVVIKANKTKDLIVMNFDESYKNLSVKTLLMLRWVKDHCPNAKFILKADDDMFINIYNLLDFINREESNNSAIYGKLGHNWAPIRNSNSKWMVTLDEYDKPVYPDYITGPSYLFGTKDIGQLLAVCVRLPYLCLCDRNMCRKKNTWTKPLSLSNNTSVVFLTGRSKSESVHAQVIIEANKTKDLIVMNFDESYKNLSVKTLLMLRWVKDHCPNAKFLLKADDDMFINIYNLLDFINSEQPNNSAIYGKFAHNWPPIRNSDSKWMVTLQEYDKPTYPDFVAGPSYLFGTKHIGQLLAVCIRLPYLYLEDVFVTGICAEESRIARKHHSGFVNMPLPTGRCSILQIISVHRVYGRSMKNLSDLRNTWSKPLSLSDNTSVVFLTGQSKENLVNDEVFFEANGTRDMVIVDFDESYRNLSLKTLLMLRWVKDYCSNAEFILKVDDDVFINVYNLMEFINREEFNNSAIYGNLGHKWPPIRNNDSKWMATMEEYDKPFYPDFVTGPAYLVGTKIIAQLLSVCVKLPYLFLEDVFVTGICAEKRKIPRLHHSGFSNMPLPIDRCKPLQMISFHTVLGLVLQNLWESLSDSSLYKFCKIEKPHYYYSI</sequence>
<dbReference type="EnsemblMetazoa" id="SMAR001431-RA">
    <property type="protein sequence ID" value="SMAR001431-PA"/>
    <property type="gene ID" value="SMAR001431"/>
</dbReference>
<accession>T1IKI1</accession>
<evidence type="ECO:0000256" key="8">
    <source>
        <dbReference type="ARBA" id="ARBA00023034"/>
    </source>
</evidence>
<evidence type="ECO:0000256" key="7">
    <source>
        <dbReference type="ARBA" id="ARBA00022989"/>
    </source>
</evidence>
<dbReference type="EMBL" id="JH430541">
    <property type="status" value="NOT_ANNOTATED_CDS"/>
    <property type="molecule type" value="Genomic_DNA"/>
</dbReference>
<reference evidence="12" key="1">
    <citation type="submission" date="2011-05" db="EMBL/GenBank/DDBJ databases">
        <authorList>
            <person name="Richards S.R."/>
            <person name="Qu J."/>
            <person name="Jiang H."/>
            <person name="Jhangiani S.N."/>
            <person name="Agravi P."/>
            <person name="Goodspeed R."/>
            <person name="Gross S."/>
            <person name="Mandapat C."/>
            <person name="Jackson L."/>
            <person name="Mathew T."/>
            <person name="Pu L."/>
            <person name="Thornton R."/>
            <person name="Saada N."/>
            <person name="Wilczek-Boney K.B."/>
            <person name="Lee S."/>
            <person name="Kovar C."/>
            <person name="Wu Y."/>
            <person name="Scherer S.E."/>
            <person name="Worley K.C."/>
            <person name="Muzny D.M."/>
            <person name="Gibbs R."/>
        </authorList>
    </citation>
    <scope>NUCLEOTIDE SEQUENCE</scope>
    <source>
        <strain evidence="12">Brora</strain>
    </source>
</reference>
<keyword evidence="12" id="KW-1185">Reference proteome</keyword>
<dbReference type="FunFam" id="3.90.550.50:FF:000001">
    <property type="entry name" value="Hexosyltransferase"/>
    <property type="match status" value="6"/>
</dbReference>
<proteinExistence type="inferred from homology"/>
<dbReference type="PANTHER" id="PTHR11214:SF3">
    <property type="entry name" value="BETA-1,3-GALACTOSYLTRANSFERASE 6"/>
    <property type="match status" value="1"/>
</dbReference>
<evidence type="ECO:0000313" key="12">
    <source>
        <dbReference type="Proteomes" id="UP000014500"/>
    </source>
</evidence>
<dbReference type="AlphaFoldDB" id="T1IKI1"/>
<comment type="subcellular location">
    <subcellularLocation>
        <location evidence="1">Golgi apparatus membrane</location>
        <topology evidence="1">Single-pass type II membrane protein</topology>
    </subcellularLocation>
</comment>